<accession>A0A0A9Y003</accession>
<proteinExistence type="predicted"/>
<organism evidence="2">
    <name type="scientific">Lygus hesperus</name>
    <name type="common">Western plant bug</name>
    <dbReference type="NCBI Taxonomy" id="30085"/>
    <lineage>
        <taxon>Eukaryota</taxon>
        <taxon>Metazoa</taxon>
        <taxon>Ecdysozoa</taxon>
        <taxon>Arthropoda</taxon>
        <taxon>Hexapoda</taxon>
        <taxon>Insecta</taxon>
        <taxon>Pterygota</taxon>
        <taxon>Neoptera</taxon>
        <taxon>Paraneoptera</taxon>
        <taxon>Hemiptera</taxon>
        <taxon>Heteroptera</taxon>
        <taxon>Panheteroptera</taxon>
        <taxon>Cimicomorpha</taxon>
        <taxon>Miridae</taxon>
        <taxon>Mirini</taxon>
        <taxon>Lygus</taxon>
    </lineage>
</organism>
<evidence type="ECO:0000313" key="2">
    <source>
        <dbReference type="EMBL" id="JAG24438.1"/>
    </source>
</evidence>
<evidence type="ECO:0000256" key="1">
    <source>
        <dbReference type="SAM" id="SignalP"/>
    </source>
</evidence>
<evidence type="ECO:0000313" key="3">
    <source>
        <dbReference type="EMBL" id="JAG65189.1"/>
    </source>
</evidence>
<feature type="signal peptide" evidence="1">
    <location>
        <begin position="1"/>
        <end position="28"/>
    </location>
</feature>
<protein>
    <submittedName>
        <fullName evidence="2">Uncharacterized protein</fullName>
    </submittedName>
</protein>
<dbReference type="EMBL" id="GBRD01000632">
    <property type="protein sequence ID" value="JAG65189.1"/>
    <property type="molecule type" value="Transcribed_RNA"/>
</dbReference>
<name>A0A0A9Y003_LYGHE</name>
<dbReference type="EMBL" id="GBHO01019166">
    <property type="protein sequence ID" value="JAG24438.1"/>
    <property type="molecule type" value="Transcribed_RNA"/>
</dbReference>
<feature type="chain" id="PRO_5015033933" evidence="1">
    <location>
        <begin position="29"/>
        <end position="298"/>
    </location>
</feature>
<keyword evidence="1" id="KW-0732">Signal</keyword>
<reference evidence="2" key="2">
    <citation type="submission" date="2014-07" db="EMBL/GenBank/DDBJ databases">
        <authorList>
            <person name="Hull J."/>
        </authorList>
    </citation>
    <scope>NUCLEOTIDE SEQUENCE</scope>
</reference>
<gene>
    <name evidence="2" type="ORF">CM83_23676</name>
</gene>
<reference evidence="2" key="1">
    <citation type="journal article" date="2014" name="PLoS ONE">
        <title>Transcriptome-Based Identification of ABC Transporters in the Western Tarnished Plant Bug Lygus hesperus.</title>
        <authorList>
            <person name="Hull J.J."/>
            <person name="Chaney K."/>
            <person name="Geib S.M."/>
            <person name="Fabrick J.A."/>
            <person name="Brent C.S."/>
            <person name="Walsh D."/>
            <person name="Lavine L.C."/>
        </authorList>
    </citation>
    <scope>NUCLEOTIDE SEQUENCE</scope>
</reference>
<sequence length="298" mass="32566">MCSFSCLLLQRMEAVLQLLLISVVTVECGLPFVYNSESAADPRKVALLREALTHAGVSPDGIILKSFLEKWEVFRTAYKATYINQLGQTCYLKWRVNDVIGTQTPKMPICENVATGTGFNTDSGFGIRGVGGSPGVGSPYGPPLVGPAIIAPPFRPPIGRPVVVGPPAVQPPSGPTYYPGPNGNIPGIKYGPPGIILVLPPGYRCPDGYQCPNGAISVQNEEHNEVTKNNTRKHREREHINVRIRHATTSKPTCYNNRCNYDNWKVKYPSCPSCTNPAPCLTCQYKQPIFRPTSRRNG</sequence>
<reference evidence="3" key="3">
    <citation type="submission" date="2014-09" db="EMBL/GenBank/DDBJ databases">
        <authorList>
            <person name="Magalhaes I.L.F."/>
            <person name="Oliveira U."/>
            <person name="Santos F.R."/>
            <person name="Vidigal T.H.D.A."/>
            <person name="Brescovit A.D."/>
            <person name="Santos A.J."/>
        </authorList>
    </citation>
    <scope>NUCLEOTIDE SEQUENCE</scope>
</reference>
<dbReference type="AlphaFoldDB" id="A0A0A9Y003"/>